<dbReference type="Gene3D" id="3.40.190.10">
    <property type="entry name" value="Periplasmic binding protein-like II"/>
    <property type="match status" value="2"/>
</dbReference>
<dbReference type="InterPro" id="IPR015168">
    <property type="entry name" value="SsuA/THI5"/>
</dbReference>
<dbReference type="EMBL" id="JAAZSQ010000004">
    <property type="protein sequence ID" value="NKX54214.1"/>
    <property type="molecule type" value="Genomic_DNA"/>
</dbReference>
<dbReference type="Pfam" id="PF09084">
    <property type="entry name" value="NMT1"/>
    <property type="match status" value="1"/>
</dbReference>
<evidence type="ECO:0000259" key="5">
    <source>
        <dbReference type="Pfam" id="PF09084"/>
    </source>
</evidence>
<dbReference type="PROSITE" id="PS51257">
    <property type="entry name" value="PROKAR_LIPOPROTEIN"/>
    <property type="match status" value="1"/>
</dbReference>
<reference evidence="6 7" key="1">
    <citation type="submission" date="2020-04" db="EMBL/GenBank/DDBJ databases">
        <title>Arthrobacter sp. nov.</title>
        <authorList>
            <person name="Liu S."/>
        </authorList>
    </citation>
    <scope>NUCLEOTIDE SEQUENCE [LARGE SCALE GENOMIC DNA]</scope>
    <source>
        <strain evidence="6 7">E918</strain>
    </source>
</reference>
<evidence type="ECO:0000256" key="2">
    <source>
        <dbReference type="ARBA" id="ARBA00010742"/>
    </source>
</evidence>
<evidence type="ECO:0000256" key="3">
    <source>
        <dbReference type="ARBA" id="ARBA00022729"/>
    </source>
</evidence>
<proteinExistence type="inferred from homology"/>
<dbReference type="PANTHER" id="PTHR30024">
    <property type="entry name" value="ALIPHATIC SULFONATES-BINDING PROTEIN-RELATED"/>
    <property type="match status" value="1"/>
</dbReference>
<dbReference type="PANTHER" id="PTHR30024:SF47">
    <property type="entry name" value="TAURINE-BINDING PERIPLASMIC PROTEIN"/>
    <property type="match status" value="1"/>
</dbReference>
<dbReference type="Proteomes" id="UP000544090">
    <property type="component" value="Unassembled WGS sequence"/>
</dbReference>
<comment type="subcellular location">
    <subcellularLocation>
        <location evidence="1">Periplasm</location>
    </subcellularLocation>
</comment>
<dbReference type="CDD" id="cd01008">
    <property type="entry name" value="PBP2_NrtA_SsuA_CpmA_like"/>
    <property type="match status" value="1"/>
</dbReference>
<feature type="signal peptide" evidence="4">
    <location>
        <begin position="1"/>
        <end position="27"/>
    </location>
</feature>
<comment type="caution">
    <text evidence="6">The sequence shown here is derived from an EMBL/GenBank/DDBJ whole genome shotgun (WGS) entry which is preliminary data.</text>
</comment>
<dbReference type="SUPFAM" id="SSF53850">
    <property type="entry name" value="Periplasmic binding protein-like II"/>
    <property type="match status" value="1"/>
</dbReference>
<dbReference type="GO" id="GO:0042918">
    <property type="term" value="P:alkanesulfonate transmembrane transport"/>
    <property type="evidence" value="ECO:0007669"/>
    <property type="project" value="TreeGrafter"/>
</dbReference>
<dbReference type="AlphaFoldDB" id="A0A7X6HBU4"/>
<organism evidence="6 7">
    <name type="scientific">Arthrobacter mobilis</name>
    <dbReference type="NCBI Taxonomy" id="2724944"/>
    <lineage>
        <taxon>Bacteria</taxon>
        <taxon>Bacillati</taxon>
        <taxon>Actinomycetota</taxon>
        <taxon>Actinomycetes</taxon>
        <taxon>Micrococcales</taxon>
        <taxon>Micrococcaceae</taxon>
        <taxon>Arthrobacter</taxon>
    </lineage>
</organism>
<keyword evidence="7" id="KW-1185">Reference proteome</keyword>
<sequence>MEKKFRSYRKARILAPVVAAMAALSLAACEGSPGAGAAGAGEDGGKSSIRLVVAPIHFETAYIAEQQGYFDEAGLDVEIVTGADPAANLAMAVSGEADITTGSWISVATSASKGVPVTVISGNGIVDPETANSGILVNPDSGLKTIADLKGKTIGVVGVKTGSDIPVLQAIEDAGLKVEDIKEVAIPYSGMQAAIEQKTVDAVVPADTFYHQMIDAGYTSIANPVLDYQANMPVTVWTATKEWVAANPGTAEKFNDAMEKAAEFYSDKANIDEVKALTAEVNQVDVSQVDAGNYVPVSVAVNTTTGQAGIDAMEHFGLVKDPITAEELLWDKAPRTSK</sequence>
<evidence type="ECO:0000313" key="6">
    <source>
        <dbReference type="EMBL" id="NKX54214.1"/>
    </source>
</evidence>
<evidence type="ECO:0000256" key="1">
    <source>
        <dbReference type="ARBA" id="ARBA00004418"/>
    </source>
</evidence>
<accession>A0A7X6HBU4</accession>
<dbReference type="GO" id="GO:0042597">
    <property type="term" value="C:periplasmic space"/>
    <property type="evidence" value="ECO:0007669"/>
    <property type="project" value="UniProtKB-SubCell"/>
</dbReference>
<protein>
    <submittedName>
        <fullName evidence="6">ABC transporter substrate-binding protein</fullName>
    </submittedName>
</protein>
<name>A0A7X6HBU4_9MICC</name>
<evidence type="ECO:0000256" key="4">
    <source>
        <dbReference type="SAM" id="SignalP"/>
    </source>
</evidence>
<gene>
    <name evidence="6" type="ORF">HGG74_06585</name>
</gene>
<feature type="chain" id="PRO_5038382720" evidence="4">
    <location>
        <begin position="28"/>
        <end position="338"/>
    </location>
</feature>
<evidence type="ECO:0000313" key="7">
    <source>
        <dbReference type="Proteomes" id="UP000544090"/>
    </source>
</evidence>
<feature type="domain" description="SsuA/THI5-like" evidence="5">
    <location>
        <begin position="60"/>
        <end position="265"/>
    </location>
</feature>
<comment type="similarity">
    <text evidence="2">Belongs to the bacterial solute-binding protein SsuA/TauA family.</text>
</comment>
<dbReference type="RefSeq" id="WP_168485556.1">
    <property type="nucleotide sequence ID" value="NZ_JAAZSQ010000004.1"/>
</dbReference>
<keyword evidence="3 4" id="KW-0732">Signal</keyword>